<keyword evidence="1" id="KW-0812">Transmembrane</keyword>
<evidence type="ECO:0000313" key="3">
    <source>
        <dbReference type="Proteomes" id="UP000019050"/>
    </source>
</evidence>
<organism evidence="2 3">
    <name type="scientific">Abiotrophia defectiva ATCC 49176</name>
    <dbReference type="NCBI Taxonomy" id="592010"/>
    <lineage>
        <taxon>Bacteria</taxon>
        <taxon>Bacillati</taxon>
        <taxon>Bacillota</taxon>
        <taxon>Bacilli</taxon>
        <taxon>Lactobacillales</taxon>
        <taxon>Aerococcaceae</taxon>
        <taxon>Abiotrophia</taxon>
    </lineage>
</organism>
<keyword evidence="1" id="KW-1133">Transmembrane helix</keyword>
<name>W1Q493_ABIDE</name>
<dbReference type="Proteomes" id="UP000019050">
    <property type="component" value="Unassembled WGS sequence"/>
</dbReference>
<dbReference type="RefSeq" id="WP_023391049.1">
    <property type="nucleotide sequence ID" value="NZ_KI535340.1"/>
</dbReference>
<feature type="transmembrane region" description="Helical" evidence="1">
    <location>
        <begin position="113"/>
        <end position="134"/>
    </location>
</feature>
<evidence type="ECO:0000256" key="1">
    <source>
        <dbReference type="SAM" id="Phobius"/>
    </source>
</evidence>
<dbReference type="InterPro" id="IPR038750">
    <property type="entry name" value="YczE/YyaS-like"/>
</dbReference>
<dbReference type="AlphaFoldDB" id="W1Q493"/>
<sequence length="220" mass="24579">MSQPRPLTLQEKIYYLSISILLNTFGNALTVSMNMGSSMWTAASVNISNYFPIQLGTVLLFNALLGIILNIIIDKKIDIPLIIGNFAFIFPFSVMVQFFVQGMGWLGLPGLPVWLRLVLNVAGIFLIAIAISIYQRVNWIIHPLDELTNTLRFKFCNGNPVQAQLLTFSIPIAMLIIMFVLSGHLYAVNLGTIAALLCQGAWIGWADKRVFASLPHYFRD</sequence>
<dbReference type="Pfam" id="PF19700">
    <property type="entry name" value="DUF6198"/>
    <property type="match status" value="1"/>
</dbReference>
<gene>
    <name evidence="2" type="ORF">GCWU000182_000395</name>
</gene>
<feature type="transmembrane region" description="Helical" evidence="1">
    <location>
        <begin position="161"/>
        <end position="180"/>
    </location>
</feature>
<accession>W1Q493</accession>
<feature type="transmembrane region" description="Helical" evidence="1">
    <location>
        <begin position="51"/>
        <end position="72"/>
    </location>
</feature>
<dbReference type="eggNOG" id="COG2364">
    <property type="taxonomic scope" value="Bacteria"/>
</dbReference>
<protein>
    <recommendedName>
        <fullName evidence="4">Sugar specific permease</fullName>
    </recommendedName>
</protein>
<reference evidence="2" key="1">
    <citation type="submission" date="2013-06" db="EMBL/GenBank/DDBJ databases">
        <authorList>
            <person name="Weinstock G."/>
            <person name="Sodergren E."/>
            <person name="Clifton S."/>
            <person name="Fulton L."/>
            <person name="Fulton B."/>
            <person name="Courtney L."/>
            <person name="Fronick C."/>
            <person name="Harrison M."/>
            <person name="Strong C."/>
            <person name="Farmer C."/>
            <person name="Delahaunty K."/>
            <person name="Markovic C."/>
            <person name="Hall O."/>
            <person name="Minx P."/>
            <person name="Tomlinson C."/>
            <person name="Mitreva M."/>
            <person name="Nelson J."/>
            <person name="Hou S."/>
            <person name="Wollam A."/>
            <person name="Pepin K.H."/>
            <person name="Johnson M."/>
            <person name="Bhonagiri V."/>
            <person name="Nash W.E."/>
            <person name="Warren W."/>
            <person name="Chinwalla A."/>
            <person name="Mardis E.R."/>
            <person name="Wilson R.K."/>
        </authorList>
    </citation>
    <scope>NUCLEOTIDE SEQUENCE [LARGE SCALE GENOMIC DNA]</scope>
    <source>
        <strain evidence="2">ATCC 49176</strain>
    </source>
</reference>
<comment type="caution">
    <text evidence="2">The sequence shown here is derived from an EMBL/GenBank/DDBJ whole genome shotgun (WGS) entry which is preliminary data.</text>
</comment>
<dbReference type="GeneID" id="84816495"/>
<dbReference type="EMBL" id="ACIN03000003">
    <property type="protein sequence ID" value="ESK66055.1"/>
    <property type="molecule type" value="Genomic_DNA"/>
</dbReference>
<dbReference type="HOGENOM" id="CLU_110210_0_0_9"/>
<feature type="transmembrane region" description="Helical" evidence="1">
    <location>
        <begin position="79"/>
        <end position="101"/>
    </location>
</feature>
<proteinExistence type="predicted"/>
<feature type="transmembrane region" description="Helical" evidence="1">
    <location>
        <begin position="12"/>
        <end position="31"/>
    </location>
</feature>
<keyword evidence="1" id="KW-0472">Membrane</keyword>
<evidence type="ECO:0008006" key="4">
    <source>
        <dbReference type="Google" id="ProtNLM"/>
    </source>
</evidence>
<dbReference type="OrthoDB" id="3237813at2"/>
<keyword evidence="3" id="KW-1185">Reference proteome</keyword>
<evidence type="ECO:0000313" key="2">
    <source>
        <dbReference type="EMBL" id="ESK66055.1"/>
    </source>
</evidence>